<dbReference type="Gene3D" id="1.20.1640.10">
    <property type="entry name" value="Multidrug efflux transporter AcrB transmembrane domain"/>
    <property type="match status" value="2"/>
</dbReference>
<keyword evidence="1" id="KW-0812">Transmembrane</keyword>
<dbReference type="RefSeq" id="WP_002770899.1">
    <property type="nucleotide sequence ID" value="NZ_JH597773.1"/>
</dbReference>
<dbReference type="PANTHER" id="PTHR32063">
    <property type="match status" value="1"/>
</dbReference>
<feature type="transmembrane region" description="Helical" evidence="1">
    <location>
        <begin position="462"/>
        <end position="486"/>
    </location>
</feature>
<dbReference type="SUPFAM" id="SSF82866">
    <property type="entry name" value="Multidrug efflux transporter AcrB transmembrane domain"/>
    <property type="match status" value="2"/>
</dbReference>
<evidence type="ECO:0000256" key="1">
    <source>
        <dbReference type="SAM" id="Phobius"/>
    </source>
</evidence>
<dbReference type="STRING" id="183.GCA_002009735_01797"/>
<dbReference type="Gene3D" id="3.30.70.1440">
    <property type="entry name" value="Multidrug efflux transporter AcrB pore domain"/>
    <property type="match status" value="1"/>
</dbReference>
<dbReference type="Gene3D" id="3.30.70.1430">
    <property type="entry name" value="Multidrug efflux transporter AcrB pore domain"/>
    <property type="match status" value="2"/>
</dbReference>
<dbReference type="Gene3D" id="3.30.2090.10">
    <property type="entry name" value="Multidrug efflux transporter AcrB TolC docking domain, DN and DC subdomains"/>
    <property type="match status" value="2"/>
</dbReference>
<feature type="transmembrane region" description="Helical" evidence="1">
    <location>
        <begin position="1021"/>
        <end position="1045"/>
    </location>
</feature>
<evidence type="ECO:0000313" key="3">
    <source>
        <dbReference type="Proteomes" id="UP000005737"/>
    </source>
</evidence>
<dbReference type="EMBL" id="JH597773">
    <property type="protein sequence ID" value="EHQ05878.1"/>
    <property type="molecule type" value="Genomic_DNA"/>
</dbReference>
<dbReference type="SUPFAM" id="SSF82693">
    <property type="entry name" value="Multidrug efflux transporter AcrB pore domain, PN1, PN2, PC1 and PC2 subdomains"/>
    <property type="match status" value="3"/>
</dbReference>
<dbReference type="Gene3D" id="3.30.70.1320">
    <property type="entry name" value="Multidrug efflux transporter AcrB pore domain like"/>
    <property type="match status" value="1"/>
</dbReference>
<feature type="transmembrane region" description="Helical" evidence="1">
    <location>
        <begin position="942"/>
        <end position="967"/>
    </location>
</feature>
<feature type="transmembrane region" description="Helical" evidence="1">
    <location>
        <begin position="369"/>
        <end position="388"/>
    </location>
</feature>
<feature type="transmembrane region" description="Helical" evidence="1">
    <location>
        <begin position="395"/>
        <end position="415"/>
    </location>
</feature>
<protein>
    <submittedName>
        <fullName evidence="2">Acriflavin resistance protein</fullName>
    </submittedName>
</protein>
<feature type="transmembrane region" description="Helical" evidence="1">
    <location>
        <begin position="988"/>
        <end position="1009"/>
    </location>
</feature>
<feature type="transmembrane region" description="Helical" evidence="1">
    <location>
        <begin position="564"/>
        <end position="584"/>
    </location>
</feature>
<feature type="transmembrane region" description="Helical" evidence="1">
    <location>
        <begin position="498"/>
        <end position="524"/>
    </location>
</feature>
<gene>
    <name evidence="2" type="ORF">Lepil_1184</name>
</gene>
<dbReference type="PRINTS" id="PR00702">
    <property type="entry name" value="ACRIFLAVINRP"/>
</dbReference>
<dbReference type="AlphaFoldDB" id="H2CHN3"/>
<dbReference type="GO" id="GO:0042910">
    <property type="term" value="F:xenobiotic transmembrane transporter activity"/>
    <property type="evidence" value="ECO:0007669"/>
    <property type="project" value="TreeGrafter"/>
</dbReference>
<dbReference type="Proteomes" id="UP000005737">
    <property type="component" value="Unassembled WGS sequence"/>
</dbReference>
<dbReference type="InterPro" id="IPR027463">
    <property type="entry name" value="AcrB_DN_DC_subdom"/>
</dbReference>
<organism evidence="2 3">
    <name type="scientific">Leptonema illini DSM 21528</name>
    <dbReference type="NCBI Taxonomy" id="929563"/>
    <lineage>
        <taxon>Bacteria</taxon>
        <taxon>Pseudomonadati</taxon>
        <taxon>Spirochaetota</taxon>
        <taxon>Spirochaetia</taxon>
        <taxon>Leptospirales</taxon>
        <taxon>Leptospiraceae</taxon>
        <taxon>Leptonema</taxon>
    </lineage>
</organism>
<sequence>MNIASFSIKRPTLITSLVLLMLVSGYISMKRIGVDLFPDVNIPVVVVNTIYPGAGPEEVEEQISRLLEDELSSISGLKRISSYNYEGMSVVVAEFNLSTDIKYAEQQVRNHTDRVRNDFPDEAREPVVSRVDPADQSIMRLAVFADLSPAALYDLADQTIKPELSRVEDVGKVDILGGTKREIQIHLDRKKLNEYKISALQVATSLRSAGKNVPVGNVEKQTLDLSYRLDGEFKSLRDVETTLISFSGDITSGVQVKDLGTVVDTVKDVETLGFLYAPVEAVEGKQNGIIDRIKGIFSGGSKAERQSARRPALFIDVYKRSGSNTVAVADGILNKMEKLNTTLSSKTGNPSMTLVRDGARPIRLNIADVSEAIMLGVLFAVIVVYFFLGNMRSTIITGIALPNSLLGAFIIMYAMGFTINLMSLLALSLAVGLLIDDAIVVRENIFRKLEQGYSVKEAAEKGTMEVAMAVIATTLTIVAVFLPVGFLSGIVGQFFKQFALTVVFAILISLFDGLTVAPMLSAYFSGDVHAPRSKAVQLFDRYQDWQDGIYQKVLRFSIDNPLKVIALSVVILFISLGVAISPLVKKTFMPTGDQGEFMVSIELPPGTSIHATSDQAAAIEEELKKIHDVELIATVVGSQQGEKNKAVLGIKLTPYGKRDVTTTEVKAAVREMLAKKFQHTNPRVNDYSAIGGVQYPFTLNISGQDLKVLETYSQKLLSKMRGLEELADVDASSRPGKPDFQIRIDSDRAKRTGVNPGMAGLELRYHVAGEEVAIFNENGIQYDVTIRAKPEQRNLQEAFNSVQVPNMQYRLIPLKAIASGSMDTSSAVIFRQDRSRVVQITANLAPPPKGALTSAIESAQKILKENPPPPGVTYAFVGQSEDMNELVANILLALGLAILLIYLTLSSLYESFITPITILIAIPPALSGAFFGLALMQKTLDIFSMIGIIMLVGLVVKNSILLVDHAMQEIRAGYDRKTAIYNAGAARLRPILMTTIAMIAGILPVAMGIGEVSKFRSSMGIAIIGGLIISTAITLVVVPAMFEYVDRLRVFIESRIGHQDEPNLINEPALQMGNKKRKH</sequence>
<dbReference type="PANTHER" id="PTHR32063:SF0">
    <property type="entry name" value="SWARMING MOTILITY PROTEIN SWRC"/>
    <property type="match status" value="1"/>
</dbReference>
<reference evidence="2 3" key="1">
    <citation type="submission" date="2011-10" db="EMBL/GenBank/DDBJ databases">
        <title>The Improved High-Quality Draft genome of Leptonema illini DSM 21528.</title>
        <authorList>
            <consortium name="US DOE Joint Genome Institute (JGI-PGF)"/>
            <person name="Lucas S."/>
            <person name="Copeland A."/>
            <person name="Lapidus A."/>
            <person name="Glavina del Rio T."/>
            <person name="Dalin E."/>
            <person name="Tice H."/>
            <person name="Bruce D."/>
            <person name="Goodwin L."/>
            <person name="Pitluck S."/>
            <person name="Peters L."/>
            <person name="Mikhailova N."/>
            <person name="Held B."/>
            <person name="Kyrpides N."/>
            <person name="Mavromatis K."/>
            <person name="Ivanova N."/>
            <person name="Markowitz V."/>
            <person name="Cheng J.-F."/>
            <person name="Hugenholtz P."/>
            <person name="Woyke T."/>
            <person name="Wu D."/>
            <person name="Gronow S."/>
            <person name="Wellnitz S."/>
            <person name="Brambilla E.-M."/>
            <person name="Klenk H.-P."/>
            <person name="Eisen J.A."/>
        </authorList>
    </citation>
    <scope>NUCLEOTIDE SEQUENCE [LARGE SCALE GENOMIC DNA]</scope>
    <source>
        <strain evidence="2 3">DSM 21528</strain>
    </source>
</reference>
<evidence type="ECO:0000313" key="2">
    <source>
        <dbReference type="EMBL" id="EHQ05878.1"/>
    </source>
</evidence>
<feature type="transmembrane region" description="Helical" evidence="1">
    <location>
        <begin position="886"/>
        <end position="905"/>
    </location>
</feature>
<dbReference type="GO" id="GO:0005886">
    <property type="term" value="C:plasma membrane"/>
    <property type="evidence" value="ECO:0007669"/>
    <property type="project" value="TreeGrafter"/>
</dbReference>
<keyword evidence="1" id="KW-1133">Transmembrane helix</keyword>
<name>H2CHN3_9LEPT</name>
<feature type="transmembrane region" description="Helical" evidence="1">
    <location>
        <begin position="912"/>
        <end position="936"/>
    </location>
</feature>
<dbReference type="InterPro" id="IPR001036">
    <property type="entry name" value="Acrflvin-R"/>
</dbReference>
<proteinExistence type="predicted"/>
<keyword evidence="1" id="KW-0472">Membrane</keyword>
<dbReference type="SUPFAM" id="SSF82714">
    <property type="entry name" value="Multidrug efflux transporter AcrB TolC docking domain, DN and DC subdomains"/>
    <property type="match status" value="2"/>
</dbReference>
<dbReference type="Pfam" id="PF00873">
    <property type="entry name" value="ACR_tran"/>
    <property type="match status" value="2"/>
</dbReference>
<accession>H2CHN3</accession>
<dbReference type="HOGENOM" id="CLU_002755_1_2_12"/>
<keyword evidence="3" id="KW-1185">Reference proteome</keyword>